<comment type="caution">
    <text evidence="3">The sequence shown here is derived from an EMBL/GenBank/DDBJ whole genome shotgun (WGS) entry which is preliminary data.</text>
</comment>
<evidence type="ECO:0000313" key="3">
    <source>
        <dbReference type="EMBL" id="KAJ2786839.1"/>
    </source>
</evidence>
<dbReference type="EMBL" id="JANBUM010000042">
    <property type="protein sequence ID" value="KAJ2786839.1"/>
    <property type="molecule type" value="Genomic_DNA"/>
</dbReference>
<feature type="transmembrane region" description="Helical" evidence="2">
    <location>
        <begin position="16"/>
        <end position="37"/>
    </location>
</feature>
<dbReference type="InterPro" id="IPR044926">
    <property type="entry name" value="RGS_subdomain_2"/>
</dbReference>
<feature type="transmembrane region" description="Helical" evidence="2">
    <location>
        <begin position="284"/>
        <end position="306"/>
    </location>
</feature>
<accession>A0A9W8LN61</accession>
<feature type="region of interest" description="Disordered" evidence="1">
    <location>
        <begin position="84"/>
        <end position="128"/>
    </location>
</feature>
<evidence type="ECO:0000256" key="2">
    <source>
        <dbReference type="SAM" id="Phobius"/>
    </source>
</evidence>
<feature type="transmembrane region" description="Helical" evidence="2">
    <location>
        <begin position="43"/>
        <end position="62"/>
    </location>
</feature>
<protein>
    <recommendedName>
        <fullName evidence="5">RGS domain-containing protein</fullName>
    </recommendedName>
</protein>
<organism evidence="3 4">
    <name type="scientific">Coemansia interrupta</name>
    <dbReference type="NCBI Taxonomy" id="1126814"/>
    <lineage>
        <taxon>Eukaryota</taxon>
        <taxon>Fungi</taxon>
        <taxon>Fungi incertae sedis</taxon>
        <taxon>Zoopagomycota</taxon>
        <taxon>Kickxellomycotina</taxon>
        <taxon>Kickxellomycetes</taxon>
        <taxon>Kickxellales</taxon>
        <taxon>Kickxellaceae</taxon>
        <taxon>Coemansia</taxon>
    </lineage>
</organism>
<keyword evidence="4" id="KW-1185">Reference proteome</keyword>
<dbReference type="Gene3D" id="1.10.167.10">
    <property type="entry name" value="Regulator of G-protein Signalling 4, domain 2"/>
    <property type="match status" value="1"/>
</dbReference>
<evidence type="ECO:0000256" key="1">
    <source>
        <dbReference type="SAM" id="MobiDB-lite"/>
    </source>
</evidence>
<feature type="transmembrane region" description="Helical" evidence="2">
    <location>
        <begin position="218"/>
        <end position="240"/>
    </location>
</feature>
<name>A0A9W8LN61_9FUNG</name>
<reference evidence="3" key="1">
    <citation type="submission" date="2022-07" db="EMBL/GenBank/DDBJ databases">
        <title>Phylogenomic reconstructions and comparative analyses of Kickxellomycotina fungi.</title>
        <authorList>
            <person name="Reynolds N.K."/>
            <person name="Stajich J.E."/>
            <person name="Barry K."/>
            <person name="Grigoriev I.V."/>
            <person name="Crous P."/>
            <person name="Smith M.E."/>
        </authorList>
    </citation>
    <scope>NUCLEOTIDE SEQUENCE</scope>
    <source>
        <strain evidence="3">BCRC 34489</strain>
    </source>
</reference>
<keyword evidence="2" id="KW-0812">Transmembrane</keyword>
<feature type="transmembrane region" description="Helical" evidence="2">
    <location>
        <begin position="177"/>
        <end position="198"/>
    </location>
</feature>
<proteinExistence type="predicted"/>
<sequence length="534" mass="60279">MAKDKHSGLAQRNTNLVILQIISGFLMGTVGMISTAFQRWPAFLRLWFTNIGYLVMFAAVVARGFQYIVVSNLHNITSDIANSRNPRMMSMHGQTSPEFARRSSRFQRSGSQSSAFSNTDYDTPSETMDKTEKATFSDLARQARESSLHAISGPERRLHKRLQKYARLQRLASSRSMFLFVMGNFLIAVVISLVVNILNDQFSLSPMSMLCRLVWGFIPAMVVGGIYVIIIMPIIFVKCWKLKDAYGIRNDVLICIIMGVFCIIMNTVWDIVLQSIAVNWSGWFFTWVTGVVIHTVSVTVPLFAAIRHSRDVTDRMHGANGIETSMVAAIAGANGNEVGKRSEYNAILADPHEYRYFRDFAASCFCSEMTAFIDEYQMLKELTVLSLGSEDIWRQGINHAEAAYSMQMATNTIDNGVSYLAMSNRNVHPNTRALRLQTPATVTILETAKAVYPQYDFNENTPFPVASMDKLIAIFSVFINSNSYTAVTLPPSMVLRLRDRLGTHQLTLTILDEIKDEVLNMLYFDVYTRYSKRK</sequence>
<evidence type="ECO:0008006" key="5">
    <source>
        <dbReference type="Google" id="ProtNLM"/>
    </source>
</evidence>
<keyword evidence="2" id="KW-0472">Membrane</keyword>
<dbReference type="Proteomes" id="UP001140172">
    <property type="component" value="Unassembled WGS sequence"/>
</dbReference>
<evidence type="ECO:0000313" key="4">
    <source>
        <dbReference type="Proteomes" id="UP001140172"/>
    </source>
</evidence>
<dbReference type="SUPFAM" id="SSF48097">
    <property type="entry name" value="Regulator of G-protein signaling, RGS"/>
    <property type="match status" value="1"/>
</dbReference>
<feature type="compositionally biased region" description="Low complexity" evidence="1">
    <location>
        <begin position="106"/>
        <end position="117"/>
    </location>
</feature>
<feature type="transmembrane region" description="Helical" evidence="2">
    <location>
        <begin position="252"/>
        <end position="272"/>
    </location>
</feature>
<dbReference type="AlphaFoldDB" id="A0A9W8LN61"/>
<dbReference type="OrthoDB" id="196547at2759"/>
<gene>
    <name evidence="3" type="ORF">GGI15_001201</name>
</gene>
<dbReference type="InterPro" id="IPR036305">
    <property type="entry name" value="RGS_sf"/>
</dbReference>
<keyword evidence="2" id="KW-1133">Transmembrane helix</keyword>